<accession>A0A3R1B8P5</accession>
<organism evidence="1">
    <name type="scientific">Salmonella enterica I</name>
    <dbReference type="NCBI Taxonomy" id="59201"/>
    <lineage>
        <taxon>Bacteria</taxon>
        <taxon>Pseudomonadati</taxon>
        <taxon>Pseudomonadota</taxon>
        <taxon>Gammaproteobacteria</taxon>
        <taxon>Enterobacterales</taxon>
        <taxon>Enterobacteriaceae</taxon>
        <taxon>Salmonella</taxon>
    </lineage>
</organism>
<comment type="caution">
    <text evidence="1">The sequence shown here is derived from an EMBL/GenBank/DDBJ whole genome shotgun (WGS) entry which is preliminary data.</text>
</comment>
<proteinExistence type="predicted"/>
<dbReference type="AlphaFoldDB" id="A0A3R1B8P5"/>
<feature type="non-terminal residue" evidence="1">
    <location>
        <position position="1"/>
    </location>
</feature>
<gene>
    <name evidence="1" type="ORF">D7N80_26510</name>
</gene>
<dbReference type="Proteomes" id="UP000885348">
    <property type="component" value="Unassembled WGS sequence"/>
</dbReference>
<evidence type="ECO:0000313" key="1">
    <source>
        <dbReference type="EMBL" id="MML56761.1"/>
    </source>
</evidence>
<reference evidence="1" key="1">
    <citation type="submission" date="2018-09" db="EMBL/GenBank/DDBJ databases">
        <authorList>
            <person name="Ashton P.M."/>
            <person name="Dallman T."/>
            <person name="Nair S."/>
            <person name="De Pinna E."/>
            <person name="Peters T."/>
            <person name="Grant K."/>
        </authorList>
    </citation>
    <scope>NUCLEOTIDE SEQUENCE [LARGE SCALE GENOMIC DNA]</scope>
    <source>
        <strain evidence="1">598938</strain>
    </source>
</reference>
<sequence length="167" mass="18305">ARLAVFLTVTGLLSPNLVWGEQIPVWAATNCYHHLGGFNYINGIRLIPSLTAGELSITLEKRWDVIGVDKAKYMNDWIFFGAFSGGYGVYNVCFSTDVWPQAHLINSVSPSFLPSTPGKHTVKITVAVDLPWGDNNWLVRPVPPNGYIPTLDYSGPIAIRATETGSL</sequence>
<dbReference type="EMBL" id="RVVJ01000052">
    <property type="protein sequence ID" value="MML56761.1"/>
    <property type="molecule type" value="Genomic_DNA"/>
</dbReference>
<name>A0A3R1B8P5_SALET</name>
<protein>
    <submittedName>
        <fullName evidence="1">Uncharacterized protein</fullName>
    </submittedName>
</protein>